<dbReference type="PROSITE" id="PS00113">
    <property type="entry name" value="ADENYLATE_KINASE"/>
    <property type="match status" value="1"/>
</dbReference>
<organism evidence="6 7">
    <name type="scientific">Brachionus calyciflorus</name>
    <dbReference type="NCBI Taxonomy" id="104777"/>
    <lineage>
        <taxon>Eukaryota</taxon>
        <taxon>Metazoa</taxon>
        <taxon>Spiralia</taxon>
        <taxon>Gnathifera</taxon>
        <taxon>Rotifera</taxon>
        <taxon>Eurotatoria</taxon>
        <taxon>Monogononta</taxon>
        <taxon>Pseudotrocha</taxon>
        <taxon>Ploima</taxon>
        <taxon>Brachionidae</taxon>
        <taxon>Brachionus</taxon>
    </lineage>
</organism>
<evidence type="ECO:0000313" key="7">
    <source>
        <dbReference type="Proteomes" id="UP000663879"/>
    </source>
</evidence>
<accession>A0A814A612</accession>
<protein>
    <recommendedName>
        <fullName evidence="5">Adenylate kinase active site lid domain-containing protein</fullName>
    </recommendedName>
</protein>
<keyword evidence="3 4" id="KW-0418">Kinase</keyword>
<evidence type="ECO:0000256" key="4">
    <source>
        <dbReference type="RuleBase" id="RU003330"/>
    </source>
</evidence>
<dbReference type="NCBIfam" id="NF011100">
    <property type="entry name" value="PRK14527.1"/>
    <property type="match status" value="1"/>
</dbReference>
<dbReference type="EMBL" id="CAJNOC010002039">
    <property type="protein sequence ID" value="CAF0908461.1"/>
    <property type="molecule type" value="Genomic_DNA"/>
</dbReference>
<evidence type="ECO:0000256" key="1">
    <source>
        <dbReference type="ARBA" id="ARBA00022679"/>
    </source>
</evidence>
<dbReference type="SUPFAM" id="SSF52540">
    <property type="entry name" value="P-loop containing nucleoside triphosphate hydrolases"/>
    <property type="match status" value="1"/>
</dbReference>
<dbReference type="PRINTS" id="PR00094">
    <property type="entry name" value="ADENYLTKNASE"/>
</dbReference>
<dbReference type="Pfam" id="PF05191">
    <property type="entry name" value="ADK_lid"/>
    <property type="match status" value="1"/>
</dbReference>
<dbReference type="FunFam" id="3.40.50.300:FF:000106">
    <property type="entry name" value="Adenylate kinase mitochondrial"/>
    <property type="match status" value="1"/>
</dbReference>
<dbReference type="Gene3D" id="3.40.50.300">
    <property type="entry name" value="P-loop containing nucleotide triphosphate hydrolases"/>
    <property type="match status" value="1"/>
</dbReference>
<dbReference type="Proteomes" id="UP000663879">
    <property type="component" value="Unassembled WGS sequence"/>
</dbReference>
<evidence type="ECO:0000313" key="6">
    <source>
        <dbReference type="EMBL" id="CAF0908461.1"/>
    </source>
</evidence>
<comment type="caution">
    <text evidence="6">The sequence shown here is derived from an EMBL/GenBank/DDBJ whole genome shotgun (WGS) entry which is preliminary data.</text>
</comment>
<dbReference type="InterPro" id="IPR006259">
    <property type="entry name" value="Adenyl_kin_sub"/>
</dbReference>
<sequence>MSEETPVSSGVKAILLGPPGAGKGTQAQKLIDRYNVCQLSTGDMIRDAISKETEVGKEMKSVYAAGGLISDDIVVNLVNENLNKEECKNGFLLDGFPRTQVQAEKLDELLEGRNQKLDAVVEFKIDDSLLIRRITGRLIHKASGRSYHEEFHPPKVEMTDDVTGEPLERRADDNVDALKKRLENYHTQTAPLAHYYAQKGLHKEIDASLPADVVHSNVVSIIESMKRAFAVPKPKPAPPAPKFSPDVLLVMTSVTEVLRERGLIN</sequence>
<evidence type="ECO:0000259" key="5">
    <source>
        <dbReference type="Pfam" id="PF05191"/>
    </source>
</evidence>
<keyword evidence="2" id="KW-0547">Nucleotide-binding</keyword>
<gene>
    <name evidence="6" type="ORF">OXX778_LOCUS11769</name>
</gene>
<keyword evidence="7" id="KW-1185">Reference proteome</keyword>
<dbReference type="GO" id="GO:0005524">
    <property type="term" value="F:ATP binding"/>
    <property type="evidence" value="ECO:0007669"/>
    <property type="project" value="InterPro"/>
</dbReference>
<evidence type="ECO:0000256" key="2">
    <source>
        <dbReference type="ARBA" id="ARBA00022741"/>
    </source>
</evidence>
<dbReference type="PANTHER" id="PTHR23359">
    <property type="entry name" value="NUCLEOTIDE KINASE"/>
    <property type="match status" value="1"/>
</dbReference>
<dbReference type="InterPro" id="IPR033690">
    <property type="entry name" value="Adenylat_kinase_CS"/>
</dbReference>
<dbReference type="InterPro" id="IPR007862">
    <property type="entry name" value="Adenylate_kinase_lid-dom"/>
</dbReference>
<dbReference type="GO" id="GO:0004017">
    <property type="term" value="F:AMP kinase activity"/>
    <property type="evidence" value="ECO:0007669"/>
    <property type="project" value="InterPro"/>
</dbReference>
<dbReference type="InterPro" id="IPR027417">
    <property type="entry name" value="P-loop_NTPase"/>
</dbReference>
<dbReference type="HAMAP" id="MF_00235">
    <property type="entry name" value="Adenylate_kinase_Adk"/>
    <property type="match status" value="1"/>
</dbReference>
<comment type="similarity">
    <text evidence="4">Belongs to the adenylate kinase family.</text>
</comment>
<dbReference type="CDD" id="cd01428">
    <property type="entry name" value="ADK"/>
    <property type="match status" value="1"/>
</dbReference>
<name>A0A814A612_9BILA</name>
<feature type="domain" description="Adenylate kinase active site lid" evidence="5">
    <location>
        <begin position="137"/>
        <end position="172"/>
    </location>
</feature>
<keyword evidence="1 4" id="KW-0808">Transferase</keyword>
<dbReference type="AlphaFoldDB" id="A0A814A612"/>
<reference evidence="6" key="1">
    <citation type="submission" date="2021-02" db="EMBL/GenBank/DDBJ databases">
        <authorList>
            <person name="Nowell W R."/>
        </authorList>
    </citation>
    <scope>NUCLEOTIDE SEQUENCE</scope>
    <source>
        <strain evidence="6">Ploen Becks lab</strain>
    </source>
</reference>
<dbReference type="NCBIfam" id="NF001381">
    <property type="entry name" value="PRK00279.1-3"/>
    <property type="match status" value="1"/>
</dbReference>
<evidence type="ECO:0000256" key="3">
    <source>
        <dbReference type="ARBA" id="ARBA00022777"/>
    </source>
</evidence>
<dbReference type="Pfam" id="PF00406">
    <property type="entry name" value="ADK"/>
    <property type="match status" value="1"/>
</dbReference>
<dbReference type="InterPro" id="IPR000850">
    <property type="entry name" value="Adenylat/UMP-CMP_kin"/>
</dbReference>
<dbReference type="NCBIfam" id="TIGR01351">
    <property type="entry name" value="adk"/>
    <property type="match status" value="1"/>
</dbReference>
<proteinExistence type="inferred from homology"/>
<dbReference type="OrthoDB" id="439792at2759"/>